<dbReference type="GO" id="GO:0015031">
    <property type="term" value="P:protein transport"/>
    <property type="evidence" value="ECO:0007669"/>
    <property type="project" value="UniProtKB-KW"/>
</dbReference>
<keyword evidence="6" id="KW-0931">ER-Golgi transport</keyword>
<sequence>MNIFRIIGDLMHLSSILMLLWKIRATKSCAGVSLKTQEMYALVFVTRYLDIFWNFSSLYNSIMKIIFLGTSFAIIYFIRMKYRHSYDKEHDSFRVVFLIGPALLLALVFNPEFSFFEILWAFSIYLEALAILPQLFLLQRTGEVETLTSHYIFALGGYRAFYLLNWIYRLATEPGYSNWIVWIAGFVQTVLYMDFFYYYIQSKWYGKKFVLPA</sequence>
<evidence type="ECO:0000313" key="12">
    <source>
        <dbReference type="EMBL" id="ELR17937.1"/>
    </source>
</evidence>
<keyword evidence="7" id="KW-0653">Protein transport</keyword>
<keyword evidence="10 12" id="KW-0675">Receptor</keyword>
<name>L8GYA7_ACACF</name>
<dbReference type="RefSeq" id="XP_004339953.1">
    <property type="nucleotide sequence ID" value="XM_004339905.1"/>
</dbReference>
<feature type="transmembrane region" description="Helical" evidence="11">
    <location>
        <begin position="180"/>
        <end position="200"/>
    </location>
</feature>
<keyword evidence="13" id="KW-1185">Reference proteome</keyword>
<evidence type="ECO:0000256" key="7">
    <source>
        <dbReference type="ARBA" id="ARBA00022927"/>
    </source>
</evidence>
<proteinExistence type="inferred from homology"/>
<dbReference type="GO" id="GO:0046923">
    <property type="term" value="F:ER retention sequence binding"/>
    <property type="evidence" value="ECO:0007669"/>
    <property type="project" value="InterPro"/>
</dbReference>
<evidence type="ECO:0000313" key="13">
    <source>
        <dbReference type="Proteomes" id="UP000011083"/>
    </source>
</evidence>
<feature type="transmembrane region" description="Helical" evidence="11">
    <location>
        <begin position="58"/>
        <end position="79"/>
    </location>
</feature>
<evidence type="ECO:0000256" key="1">
    <source>
        <dbReference type="ARBA" id="ARBA00004477"/>
    </source>
</evidence>
<comment type="subcellular location">
    <subcellularLocation>
        <location evidence="1">Endoplasmic reticulum membrane</location>
        <topology evidence="1">Multi-pass membrane protein</topology>
    </subcellularLocation>
</comment>
<evidence type="ECO:0000256" key="5">
    <source>
        <dbReference type="ARBA" id="ARBA00022824"/>
    </source>
</evidence>
<dbReference type="PANTHER" id="PTHR10585">
    <property type="entry name" value="ER LUMEN PROTEIN RETAINING RECEPTOR"/>
    <property type="match status" value="1"/>
</dbReference>
<dbReference type="OrthoDB" id="7694678at2759"/>
<feature type="transmembrane region" description="Helical" evidence="11">
    <location>
        <begin position="115"/>
        <end position="138"/>
    </location>
</feature>
<dbReference type="KEGG" id="acan:ACA1_208140"/>
<evidence type="ECO:0000256" key="10">
    <source>
        <dbReference type="ARBA" id="ARBA00023170"/>
    </source>
</evidence>
<comment type="similarity">
    <text evidence="2">Belongs to the ERD2 family.</text>
</comment>
<keyword evidence="9 11" id="KW-0472">Membrane</keyword>
<dbReference type="Pfam" id="PF00810">
    <property type="entry name" value="ER_lumen_recept"/>
    <property type="match status" value="1"/>
</dbReference>
<evidence type="ECO:0000256" key="8">
    <source>
        <dbReference type="ARBA" id="ARBA00022989"/>
    </source>
</evidence>
<dbReference type="OMA" id="WKSRSCE"/>
<dbReference type="GO" id="GO:0016192">
    <property type="term" value="P:vesicle-mediated transport"/>
    <property type="evidence" value="ECO:0007669"/>
    <property type="project" value="UniProtKB-KW"/>
</dbReference>
<accession>L8GYA7</accession>
<dbReference type="STRING" id="1257118.L8GYA7"/>
<reference evidence="12 13" key="1">
    <citation type="journal article" date="2013" name="Genome Biol.">
        <title>Genome of Acanthamoeba castellanii highlights extensive lateral gene transfer and early evolution of tyrosine kinase signaling.</title>
        <authorList>
            <person name="Clarke M."/>
            <person name="Lohan A.J."/>
            <person name="Liu B."/>
            <person name="Lagkouvardos I."/>
            <person name="Roy S."/>
            <person name="Zafar N."/>
            <person name="Bertelli C."/>
            <person name="Schilde C."/>
            <person name="Kianianmomeni A."/>
            <person name="Burglin T.R."/>
            <person name="Frech C."/>
            <person name="Turcotte B."/>
            <person name="Kopec K.O."/>
            <person name="Synnott J.M."/>
            <person name="Choo C."/>
            <person name="Paponov I."/>
            <person name="Finkler A."/>
            <person name="Soon Heng Tan C."/>
            <person name="Hutchins A.P."/>
            <person name="Weinmeier T."/>
            <person name="Rattei T."/>
            <person name="Chu J.S."/>
            <person name="Gimenez G."/>
            <person name="Irimia M."/>
            <person name="Rigden D.J."/>
            <person name="Fitzpatrick D.A."/>
            <person name="Lorenzo-Morales J."/>
            <person name="Bateman A."/>
            <person name="Chiu C.H."/>
            <person name="Tang P."/>
            <person name="Hegemann P."/>
            <person name="Fromm H."/>
            <person name="Raoult D."/>
            <person name="Greub G."/>
            <person name="Miranda-Saavedra D."/>
            <person name="Chen N."/>
            <person name="Nash P."/>
            <person name="Ginger M.L."/>
            <person name="Horn M."/>
            <person name="Schaap P."/>
            <person name="Caler L."/>
            <person name="Loftus B."/>
        </authorList>
    </citation>
    <scope>NUCLEOTIDE SEQUENCE [LARGE SCALE GENOMIC DNA]</scope>
    <source>
        <strain evidence="12 13">Neff</strain>
    </source>
</reference>
<keyword evidence="5" id="KW-0256">Endoplasmic reticulum</keyword>
<dbReference type="GO" id="GO:0005789">
    <property type="term" value="C:endoplasmic reticulum membrane"/>
    <property type="evidence" value="ECO:0007669"/>
    <property type="project" value="UniProtKB-SubCell"/>
</dbReference>
<dbReference type="GO" id="GO:0006621">
    <property type="term" value="P:protein retention in ER lumen"/>
    <property type="evidence" value="ECO:0007669"/>
    <property type="project" value="InterPro"/>
</dbReference>
<evidence type="ECO:0000256" key="6">
    <source>
        <dbReference type="ARBA" id="ARBA00022892"/>
    </source>
</evidence>
<keyword evidence="4 11" id="KW-0812">Transmembrane</keyword>
<dbReference type="GeneID" id="14918759"/>
<evidence type="ECO:0000256" key="2">
    <source>
        <dbReference type="ARBA" id="ARBA00010120"/>
    </source>
</evidence>
<evidence type="ECO:0000256" key="3">
    <source>
        <dbReference type="ARBA" id="ARBA00022448"/>
    </source>
</evidence>
<dbReference type="VEuPathDB" id="AmoebaDB:ACA1_208140"/>
<feature type="transmembrane region" description="Helical" evidence="11">
    <location>
        <begin position="150"/>
        <end position="168"/>
    </location>
</feature>
<keyword evidence="3" id="KW-0813">Transport</keyword>
<dbReference type="InterPro" id="IPR000133">
    <property type="entry name" value="ER_ret_rcpt"/>
</dbReference>
<dbReference type="Proteomes" id="UP000011083">
    <property type="component" value="Unassembled WGS sequence"/>
</dbReference>
<feature type="transmembrane region" description="Helical" evidence="11">
    <location>
        <begin position="91"/>
        <end position="109"/>
    </location>
</feature>
<protein>
    <submittedName>
        <fullName evidence="12">ER lumen proteinretaining receptor-like protein</fullName>
    </submittedName>
</protein>
<organism evidence="12 13">
    <name type="scientific">Acanthamoeba castellanii (strain ATCC 30010 / Neff)</name>
    <dbReference type="NCBI Taxonomy" id="1257118"/>
    <lineage>
        <taxon>Eukaryota</taxon>
        <taxon>Amoebozoa</taxon>
        <taxon>Discosea</taxon>
        <taxon>Longamoebia</taxon>
        <taxon>Centramoebida</taxon>
        <taxon>Acanthamoebidae</taxon>
        <taxon>Acanthamoeba</taxon>
    </lineage>
</organism>
<gene>
    <name evidence="12" type="ORF">ACA1_208140</name>
</gene>
<dbReference type="EMBL" id="KB007966">
    <property type="protein sequence ID" value="ELR17937.1"/>
    <property type="molecule type" value="Genomic_DNA"/>
</dbReference>
<evidence type="ECO:0000256" key="4">
    <source>
        <dbReference type="ARBA" id="ARBA00022692"/>
    </source>
</evidence>
<dbReference type="PRINTS" id="PR00660">
    <property type="entry name" value="ERLUMENR"/>
</dbReference>
<keyword evidence="8 11" id="KW-1133">Transmembrane helix</keyword>
<evidence type="ECO:0000256" key="9">
    <source>
        <dbReference type="ARBA" id="ARBA00023136"/>
    </source>
</evidence>
<evidence type="ECO:0000256" key="11">
    <source>
        <dbReference type="SAM" id="Phobius"/>
    </source>
</evidence>
<dbReference type="AlphaFoldDB" id="L8GYA7"/>